<evidence type="ECO:0000256" key="5">
    <source>
        <dbReference type="ARBA" id="ARBA00023277"/>
    </source>
</evidence>
<dbReference type="Gene3D" id="3.20.20.80">
    <property type="entry name" value="Glycosidases"/>
    <property type="match status" value="1"/>
</dbReference>
<dbReference type="EMBL" id="JBHUCJ010000013">
    <property type="protein sequence ID" value="MFD3223496.1"/>
    <property type="molecule type" value="Genomic_DNA"/>
</dbReference>
<evidence type="ECO:0000256" key="3">
    <source>
        <dbReference type="ARBA" id="ARBA00022801"/>
    </source>
</evidence>
<comment type="catalytic activity">
    <reaction evidence="1">
        <text>Random endo-hydrolysis of N-acetyl-beta-D-glucosaminide (1-&gt;4)-beta-linkages in chitin and chitodextrins.</text>
        <dbReference type="EC" id="3.2.1.14"/>
    </reaction>
</comment>
<dbReference type="SMART" id="SM00636">
    <property type="entry name" value="Glyco_18"/>
    <property type="match status" value="1"/>
</dbReference>
<dbReference type="InterPro" id="IPR017853">
    <property type="entry name" value="GH"/>
</dbReference>
<dbReference type="Pfam" id="PF02839">
    <property type="entry name" value="CBM_5_12"/>
    <property type="match status" value="1"/>
</dbReference>
<dbReference type="InterPro" id="IPR036573">
    <property type="entry name" value="CBM_sf_5/12"/>
</dbReference>
<dbReference type="Proteomes" id="UP001598201">
    <property type="component" value="Unassembled WGS sequence"/>
</dbReference>
<evidence type="ECO:0000256" key="2">
    <source>
        <dbReference type="ARBA" id="ARBA00012729"/>
    </source>
</evidence>
<name>A0ABW6C5M4_RAHSY</name>
<gene>
    <name evidence="9" type="ORF">ACFPK4_08110</name>
</gene>
<dbReference type="RefSeq" id="WP_379671721.1">
    <property type="nucleotide sequence ID" value="NZ_JBHUCJ010000013.1"/>
</dbReference>
<dbReference type="EC" id="3.2.1.14" evidence="2"/>
<dbReference type="CDD" id="cd06548">
    <property type="entry name" value="GH18_chitinase"/>
    <property type="match status" value="1"/>
</dbReference>
<keyword evidence="4" id="KW-0146">Chitin degradation</keyword>
<feature type="region of interest" description="Disordered" evidence="7">
    <location>
        <begin position="607"/>
        <end position="645"/>
    </location>
</feature>
<evidence type="ECO:0000256" key="6">
    <source>
        <dbReference type="ARBA" id="ARBA00023326"/>
    </source>
</evidence>
<keyword evidence="3 9" id="KW-0378">Hydrolase</keyword>
<dbReference type="InterPro" id="IPR011583">
    <property type="entry name" value="Chitinase_II/V-like_cat"/>
</dbReference>
<organism evidence="9 10">
    <name type="scientific">Rahnella sp. (strain Y9602)</name>
    <dbReference type="NCBI Taxonomy" id="2703885"/>
    <lineage>
        <taxon>Bacteria</taxon>
        <taxon>Pseudomonadati</taxon>
        <taxon>Pseudomonadota</taxon>
        <taxon>Gammaproteobacteria</taxon>
        <taxon>Enterobacterales</taxon>
        <taxon>Yersiniaceae</taxon>
        <taxon>Rahnella</taxon>
    </lineage>
</organism>
<dbReference type="Gene3D" id="2.60.40.10">
    <property type="entry name" value="Immunoglobulins"/>
    <property type="match status" value="1"/>
</dbReference>
<evidence type="ECO:0000256" key="7">
    <source>
        <dbReference type="SAM" id="MobiDB-lite"/>
    </source>
</evidence>
<comment type="caution">
    <text evidence="9">The sequence shown here is derived from an EMBL/GenBank/DDBJ whole genome shotgun (WGS) entry which is preliminary data.</text>
</comment>
<proteinExistence type="predicted"/>
<dbReference type="GO" id="GO:0016787">
    <property type="term" value="F:hydrolase activity"/>
    <property type="evidence" value="ECO:0007669"/>
    <property type="project" value="UniProtKB-KW"/>
</dbReference>
<dbReference type="InterPro" id="IPR001223">
    <property type="entry name" value="Glyco_hydro18_cat"/>
</dbReference>
<dbReference type="Pfam" id="PF00704">
    <property type="entry name" value="Glyco_hydro_18"/>
    <property type="match status" value="1"/>
</dbReference>
<evidence type="ECO:0000256" key="4">
    <source>
        <dbReference type="ARBA" id="ARBA00023024"/>
    </source>
</evidence>
<dbReference type="InterPro" id="IPR029070">
    <property type="entry name" value="Chitinase_insertion_sf"/>
</dbReference>
<protein>
    <recommendedName>
        <fullName evidence="2">chitinase</fullName>
        <ecNumber evidence="2">3.2.1.14</ecNumber>
    </recommendedName>
</protein>
<feature type="compositionally biased region" description="Pro residues" evidence="7">
    <location>
        <begin position="610"/>
        <end position="640"/>
    </location>
</feature>
<dbReference type="SUPFAM" id="SSF51445">
    <property type="entry name" value="(Trans)glycosidases"/>
    <property type="match status" value="1"/>
</dbReference>
<dbReference type="SMART" id="SM00495">
    <property type="entry name" value="ChtBD3"/>
    <property type="match status" value="1"/>
</dbReference>
<dbReference type="PANTHER" id="PTHR11177">
    <property type="entry name" value="CHITINASE"/>
    <property type="match status" value="1"/>
</dbReference>
<keyword evidence="10" id="KW-1185">Reference proteome</keyword>
<evidence type="ECO:0000259" key="8">
    <source>
        <dbReference type="PROSITE" id="PS51910"/>
    </source>
</evidence>
<feature type="domain" description="GH18" evidence="8">
    <location>
        <begin position="52"/>
        <end position="481"/>
    </location>
</feature>
<dbReference type="CDD" id="cd12215">
    <property type="entry name" value="ChiC_BD"/>
    <property type="match status" value="1"/>
</dbReference>
<dbReference type="InterPro" id="IPR050314">
    <property type="entry name" value="Glycosyl_Hydrlase_18"/>
</dbReference>
<dbReference type="InterPro" id="IPR013783">
    <property type="entry name" value="Ig-like_fold"/>
</dbReference>
<dbReference type="PANTHER" id="PTHR11177:SF317">
    <property type="entry name" value="CHITINASE 12-RELATED"/>
    <property type="match status" value="1"/>
</dbReference>
<dbReference type="SUPFAM" id="SSF54556">
    <property type="entry name" value="Chitinase insertion domain"/>
    <property type="match status" value="1"/>
</dbReference>
<reference evidence="9 10" key="1">
    <citation type="submission" date="2024-09" db="EMBL/GenBank/DDBJ databases">
        <title>Genomes of Rahnella.</title>
        <authorList>
            <person name="Mnguni F.C."/>
            <person name="Shin G.Y."/>
            <person name="Coutinho T."/>
        </authorList>
    </citation>
    <scope>NUCLEOTIDE SEQUENCE [LARGE SCALE GENOMIC DNA]</scope>
    <source>
        <strain evidence="9 10">20WA0057</strain>
    </source>
</reference>
<dbReference type="Gene3D" id="3.10.50.10">
    <property type="match status" value="1"/>
</dbReference>
<keyword evidence="5" id="KW-0119">Carbohydrate metabolism</keyword>
<keyword evidence="6" id="KW-0624">Polysaccharide degradation</keyword>
<evidence type="ECO:0000256" key="1">
    <source>
        <dbReference type="ARBA" id="ARBA00000822"/>
    </source>
</evidence>
<evidence type="ECO:0000313" key="10">
    <source>
        <dbReference type="Proteomes" id="UP001598201"/>
    </source>
</evidence>
<accession>A0ABW6C5M4</accession>
<dbReference type="InterPro" id="IPR003610">
    <property type="entry name" value="CBM5/12"/>
</dbReference>
<sequence length="693" mass="75429">MSTSKIIKTDELTQSSYTLDGFNPATETENYSYTSARVTKPVYNKYNTANKPKVFGYYTDWSQYDGRLQNSQAGKEARGRGFDLANIPPTAYDKIIFGFVGIVGDQGEKANTVANAAQQLGKTTHQATFLDPWGDFGSSVNNNLDNPGWVELSPATATQANVKGLVGGLRDLQKRAKAVGHDLVLSMSIGGWTLSNGFHNMAKTAESRTIFAKSIASLFTRFPMFSEVDIDWEYPGNTGNNNPYDDNDGANYALLIAEITKQMAAIKRSDVKISIASSAVVTILEKSNVPALLEAGLYGVNLMTYDFFGTPWAEKLSHHTNLHALVEGGWGIDTIINYLLSKGFPADRMNVGYAAYSRNAQNAVLESYSPLEGTYTPVEGKTTVGTFESGTTEWYDMVNNYLDLENQSGRNGFQVYTDQVADADYLYNKDTGIFMSIDTPRTVREKGRYVVEKGLGALFTWTIDQDNGLLVNAAREGLGCTIQNQVIDMAPFYFEGVNIDGQVPEDEVPSETNTAPTGDIALQVFSGAKVRLSAAGSADKDNDKLTYKWTAPAAIALSSYDAVSADFTAPELVSKSDFNFTLVVTDEHGEKSVSKSIVVTVLGNAAVEPEPTPEPTPVPTPEPTPVPTPVPTPEPTPTPSPAGKYATWDASKVYNTGDKVSLNGKDYQANYWTQGNQPGKAEFTGEWSQWKQI</sequence>
<evidence type="ECO:0000313" key="9">
    <source>
        <dbReference type="EMBL" id="MFD3223496.1"/>
    </source>
</evidence>
<dbReference type="PROSITE" id="PS51910">
    <property type="entry name" value="GH18_2"/>
    <property type="match status" value="1"/>
</dbReference>
<dbReference type="SUPFAM" id="SSF51055">
    <property type="entry name" value="Carbohydrate binding domain"/>
    <property type="match status" value="1"/>
</dbReference>
<dbReference type="Gene3D" id="2.10.10.20">
    <property type="entry name" value="Carbohydrate-binding module superfamily 5/12"/>
    <property type="match status" value="1"/>
</dbReference>